<dbReference type="EMBL" id="HG994373">
    <property type="protein sequence ID" value="CAF1780385.1"/>
    <property type="molecule type" value="Genomic_DNA"/>
</dbReference>
<organism evidence="2">
    <name type="scientific">Brassica napus</name>
    <name type="common">Rape</name>
    <dbReference type="NCBI Taxonomy" id="3708"/>
    <lineage>
        <taxon>Eukaryota</taxon>
        <taxon>Viridiplantae</taxon>
        <taxon>Streptophyta</taxon>
        <taxon>Embryophyta</taxon>
        <taxon>Tracheophyta</taxon>
        <taxon>Spermatophyta</taxon>
        <taxon>Magnoliopsida</taxon>
        <taxon>eudicotyledons</taxon>
        <taxon>Gunneridae</taxon>
        <taxon>Pentapetalae</taxon>
        <taxon>rosids</taxon>
        <taxon>malvids</taxon>
        <taxon>Brassicales</taxon>
        <taxon>Brassicaceae</taxon>
        <taxon>Brassiceae</taxon>
        <taxon>Brassica</taxon>
    </lineage>
</organism>
<protein>
    <submittedName>
        <fullName evidence="2">(rape) hypothetical protein</fullName>
    </submittedName>
</protein>
<proteinExistence type="predicted"/>
<dbReference type="Pfam" id="PF13456">
    <property type="entry name" value="RVT_3"/>
    <property type="match status" value="1"/>
</dbReference>
<gene>
    <name evidence="2" type="ORF">DARMORV10_C09P58650.1</name>
</gene>
<accession>A0A816J3G7</accession>
<evidence type="ECO:0000313" key="2">
    <source>
        <dbReference type="EMBL" id="CAF1780385.1"/>
    </source>
</evidence>
<dbReference type="InterPro" id="IPR036397">
    <property type="entry name" value="RNaseH_sf"/>
</dbReference>
<dbReference type="GO" id="GO:0003676">
    <property type="term" value="F:nucleic acid binding"/>
    <property type="evidence" value="ECO:0007669"/>
    <property type="project" value="InterPro"/>
</dbReference>
<feature type="domain" description="RNase H type-1" evidence="1">
    <location>
        <begin position="6"/>
        <end position="68"/>
    </location>
</feature>
<dbReference type="InterPro" id="IPR002156">
    <property type="entry name" value="RNaseH_domain"/>
</dbReference>
<dbReference type="GO" id="GO:0004523">
    <property type="term" value="F:RNA-DNA hybrid ribonuclease activity"/>
    <property type="evidence" value="ECO:0007669"/>
    <property type="project" value="InterPro"/>
</dbReference>
<sequence>MELGEKQRRQEAWAGLYIKSRDGEVICRGSSNRTHVGSALMAEALAVRDALRKANELNLQSLQIFSDS</sequence>
<reference evidence="2" key="1">
    <citation type="submission" date="2021-01" db="EMBL/GenBank/DDBJ databases">
        <authorList>
            <consortium name="Genoscope - CEA"/>
            <person name="William W."/>
        </authorList>
    </citation>
    <scope>NUCLEOTIDE SEQUENCE</scope>
</reference>
<dbReference type="AlphaFoldDB" id="A0A816J3G7"/>
<evidence type="ECO:0000259" key="1">
    <source>
        <dbReference type="Pfam" id="PF13456"/>
    </source>
</evidence>
<name>A0A816J3G7_BRANA</name>
<dbReference type="Gene3D" id="3.30.420.10">
    <property type="entry name" value="Ribonuclease H-like superfamily/Ribonuclease H"/>
    <property type="match status" value="1"/>
</dbReference>
<dbReference type="Proteomes" id="UP001295469">
    <property type="component" value="Chromosome C09"/>
</dbReference>